<feature type="compositionally biased region" description="Low complexity" evidence="1">
    <location>
        <begin position="152"/>
        <end position="165"/>
    </location>
</feature>
<feature type="compositionally biased region" description="Gly residues" evidence="1">
    <location>
        <begin position="16"/>
        <end position="27"/>
    </location>
</feature>
<reference evidence="2" key="1">
    <citation type="journal article" date="2021" name="Sci. Adv.">
        <title>The American lobster genome reveals insights on longevity, neural, and immune adaptations.</title>
        <authorList>
            <person name="Polinski J.M."/>
            <person name="Zimin A.V."/>
            <person name="Clark K.F."/>
            <person name="Kohn A.B."/>
            <person name="Sadowski N."/>
            <person name="Timp W."/>
            <person name="Ptitsyn A."/>
            <person name="Khanna P."/>
            <person name="Romanova D.Y."/>
            <person name="Williams P."/>
            <person name="Greenwood S.J."/>
            <person name="Moroz L.L."/>
            <person name="Walt D.R."/>
            <person name="Bodnar A.G."/>
        </authorList>
    </citation>
    <scope>NUCLEOTIDE SEQUENCE</scope>
    <source>
        <strain evidence="2">GMGI-L3</strain>
    </source>
</reference>
<evidence type="ECO:0000256" key="1">
    <source>
        <dbReference type="SAM" id="MobiDB-lite"/>
    </source>
</evidence>
<name>A0A8J5JC95_HOMAM</name>
<proteinExistence type="predicted"/>
<gene>
    <name evidence="2" type="ORF">Hamer_G027486</name>
</gene>
<dbReference type="Proteomes" id="UP000747542">
    <property type="component" value="Unassembled WGS sequence"/>
</dbReference>
<comment type="caution">
    <text evidence="2">The sequence shown here is derived from an EMBL/GenBank/DDBJ whole genome shotgun (WGS) entry which is preliminary data.</text>
</comment>
<organism evidence="2 3">
    <name type="scientific">Homarus americanus</name>
    <name type="common">American lobster</name>
    <dbReference type="NCBI Taxonomy" id="6706"/>
    <lineage>
        <taxon>Eukaryota</taxon>
        <taxon>Metazoa</taxon>
        <taxon>Ecdysozoa</taxon>
        <taxon>Arthropoda</taxon>
        <taxon>Crustacea</taxon>
        <taxon>Multicrustacea</taxon>
        <taxon>Malacostraca</taxon>
        <taxon>Eumalacostraca</taxon>
        <taxon>Eucarida</taxon>
        <taxon>Decapoda</taxon>
        <taxon>Pleocyemata</taxon>
        <taxon>Astacidea</taxon>
        <taxon>Nephropoidea</taxon>
        <taxon>Nephropidae</taxon>
        <taxon>Homarus</taxon>
    </lineage>
</organism>
<sequence>MKRLGHVRKGEEGEIRGGGLGRVGLGRGVADQGDGEVTRSYSGEDVVSQRSRGQEVKAENRGTPTIGRNTKTRFLRKTLLLVAVAAVVSGQFPKPDSAPAGFGGGASQVPFPPKRKPGAPPPFTAPAGSGAGASQVPFPPKGQPGVPPPFTAPAGFGPAESQRPFLDPPRRPPAPPPVPSGDVIPILVDERDGPHPDGSYSFNFETGNGISRYEQGAPQGETGAVASQGGWSCDVILKNLILMFASSIRVIFQCSRHYPAITSSSSNHVIFQQSRHLPAIMSSSSNHVIFQ</sequence>
<protein>
    <submittedName>
        <fullName evidence="2">Putative endocuticle structural glycoprotein SgAbd-8-like</fullName>
    </submittedName>
</protein>
<evidence type="ECO:0000313" key="3">
    <source>
        <dbReference type="Proteomes" id="UP000747542"/>
    </source>
</evidence>
<feature type="compositionally biased region" description="Pro residues" evidence="1">
    <location>
        <begin position="137"/>
        <end position="151"/>
    </location>
</feature>
<keyword evidence="3" id="KW-1185">Reference proteome</keyword>
<feature type="compositionally biased region" description="Low complexity" evidence="1">
    <location>
        <begin position="125"/>
        <end position="136"/>
    </location>
</feature>
<accession>A0A8J5JC95</accession>
<dbReference type="AlphaFoldDB" id="A0A8J5JC95"/>
<dbReference type="EMBL" id="JAHLQT010040297">
    <property type="protein sequence ID" value="KAG7155822.1"/>
    <property type="molecule type" value="Genomic_DNA"/>
</dbReference>
<feature type="region of interest" description="Disordered" evidence="1">
    <location>
        <begin position="96"/>
        <end position="181"/>
    </location>
</feature>
<feature type="region of interest" description="Disordered" evidence="1">
    <location>
        <begin position="1"/>
        <end position="68"/>
    </location>
</feature>
<evidence type="ECO:0000313" key="2">
    <source>
        <dbReference type="EMBL" id="KAG7155822.1"/>
    </source>
</evidence>